<sequence>MSLSVWQAFTWFFIIFSGYLAIAAFNGGADAGMLRAVQAASSTHTIGNEGGETGFIVWPAINGYLVAAMGIAATTPFLSIFLLRRKYEGNPPKAEGSGFVESFKQMWSGATAGLDVKSTIKDASLADLFFGEEAANQDRIDVTRFQQVVMTAGLVVSYVQLLVAYAGDISPFDVFDAFPRGSSLLPAMPDVSGTFVGLLVATNSTYLVAKAAVKEETPPKG</sequence>
<dbReference type="Proteomes" id="UP000485880">
    <property type="component" value="Unassembled WGS sequence"/>
</dbReference>
<feature type="transmembrane region" description="Helical" evidence="1">
    <location>
        <begin position="187"/>
        <end position="209"/>
    </location>
</feature>
<evidence type="ECO:0000313" key="2">
    <source>
        <dbReference type="EMBL" id="VTZ51363.1"/>
    </source>
</evidence>
<feature type="transmembrane region" description="Helical" evidence="1">
    <location>
        <begin position="63"/>
        <end position="83"/>
    </location>
</feature>
<gene>
    <name evidence="2" type="ORF">MPC4_370007</name>
</gene>
<evidence type="ECO:0000313" key="3">
    <source>
        <dbReference type="Proteomes" id="UP000485880"/>
    </source>
</evidence>
<name>A0A8B6M8K3_METTU</name>
<comment type="caution">
    <text evidence="2">The sequence shown here is derived from an EMBL/GenBank/DDBJ whole genome shotgun (WGS) entry which is preliminary data.</text>
</comment>
<reference evidence="2 3" key="1">
    <citation type="submission" date="2019-05" db="EMBL/GenBank/DDBJ databases">
        <authorList>
            <person name="Farhan Ul Haque M."/>
        </authorList>
    </citation>
    <scope>NUCLEOTIDE SEQUENCE [LARGE SCALE GENOMIC DNA]</scope>
    <source>
        <strain evidence="2">2</strain>
    </source>
</reference>
<accession>A0A8B6M8K3</accession>
<dbReference type="EMBL" id="CABFMQ020000095">
    <property type="protein sequence ID" value="VTZ51363.1"/>
    <property type="molecule type" value="Genomic_DNA"/>
</dbReference>
<protein>
    <submittedName>
        <fullName evidence="2">Uncharacterized protein</fullName>
    </submittedName>
</protein>
<evidence type="ECO:0000256" key="1">
    <source>
        <dbReference type="SAM" id="Phobius"/>
    </source>
</evidence>
<feature type="transmembrane region" description="Helical" evidence="1">
    <location>
        <begin position="148"/>
        <end position="167"/>
    </location>
</feature>
<keyword evidence="1" id="KW-0812">Transmembrane</keyword>
<keyword evidence="1" id="KW-0472">Membrane</keyword>
<keyword evidence="1" id="KW-1133">Transmembrane helix</keyword>
<organism evidence="2 3">
    <name type="scientific">Methylocella tundrae</name>
    <dbReference type="NCBI Taxonomy" id="227605"/>
    <lineage>
        <taxon>Bacteria</taxon>
        <taxon>Pseudomonadati</taxon>
        <taxon>Pseudomonadota</taxon>
        <taxon>Alphaproteobacteria</taxon>
        <taxon>Hyphomicrobiales</taxon>
        <taxon>Beijerinckiaceae</taxon>
        <taxon>Methylocella</taxon>
    </lineage>
</organism>
<dbReference type="AlphaFoldDB" id="A0A8B6M8K3"/>
<keyword evidence="3" id="KW-1185">Reference proteome</keyword>
<proteinExistence type="predicted"/>